<proteinExistence type="predicted"/>
<keyword evidence="1" id="KW-0443">Lipid metabolism</keyword>
<dbReference type="Pfam" id="PF01734">
    <property type="entry name" value="Patatin"/>
    <property type="match status" value="1"/>
</dbReference>
<dbReference type="Proteomes" id="UP000552757">
    <property type="component" value="Unassembled WGS sequence"/>
</dbReference>
<feature type="signal peptide" evidence="2">
    <location>
        <begin position="1"/>
        <end position="20"/>
    </location>
</feature>
<dbReference type="InterPro" id="IPR016035">
    <property type="entry name" value="Acyl_Trfase/lysoPLipase"/>
</dbReference>
<feature type="domain" description="PNPLA" evidence="3">
    <location>
        <begin position="96"/>
        <end position="282"/>
    </location>
</feature>
<sequence>MTKRVFAALALMMLAACSTSGPIRIACAEFDKAGATGAALRHRLPPSPLEAEIHGDDSAAMVAAAAEITAPPTPLQSLLNRKLTPDRRDERRLSVLLLSGGGQWGAFGATYLKTLADKGQLPDFDAVTGVSTGGLQSLFVALGTPEAMAAMERNYSPARESDVVDRHPQWQAAIRGSMAGLKPLRRKIEAALCPDGAEAGCPLIAALADLDKVVLIGFVEADSGDFFYVDAVEIARRYRRDPRTAQQCLAGAALASAAMPVFFQQVRVGDKSYYDGGVRQSVFAARISADVERAFHRSTGDAKHDAAREPAIYIVRNGPTTLARAKSRVPGDPLTKPDVNSDALTNAIRAEAIVVNQLEVGSIAALRLEHPVGPIHFVTADGHDAAAPEGGGCTKPEDIMFDPGFMGCLRAWGKRKAERTEPWRTLSPINGGPG</sequence>
<protein>
    <submittedName>
        <fullName evidence="4">Putative acylesterase/phospholipase RssA</fullName>
    </submittedName>
</protein>
<dbReference type="GO" id="GO:0006629">
    <property type="term" value="P:lipid metabolic process"/>
    <property type="evidence" value="ECO:0007669"/>
    <property type="project" value="UniProtKB-KW"/>
</dbReference>
<name>A0A7W6DCL3_9SPHN</name>
<dbReference type="SUPFAM" id="SSF52151">
    <property type="entry name" value="FabD/lysophospholipase-like"/>
    <property type="match status" value="1"/>
</dbReference>
<evidence type="ECO:0000313" key="5">
    <source>
        <dbReference type="Proteomes" id="UP000552757"/>
    </source>
</evidence>
<dbReference type="RefSeq" id="WP_183953715.1">
    <property type="nucleotide sequence ID" value="NZ_JACIEB010000001.1"/>
</dbReference>
<keyword evidence="2" id="KW-0732">Signal</keyword>
<dbReference type="AlphaFoldDB" id="A0A7W6DCL3"/>
<evidence type="ECO:0000259" key="3">
    <source>
        <dbReference type="Pfam" id="PF01734"/>
    </source>
</evidence>
<gene>
    <name evidence="4" type="ORF">GGR44_000354</name>
</gene>
<reference evidence="4 5" key="1">
    <citation type="submission" date="2020-08" db="EMBL/GenBank/DDBJ databases">
        <title>Genomic Encyclopedia of Type Strains, Phase IV (KMG-IV): sequencing the most valuable type-strain genomes for metagenomic binning, comparative biology and taxonomic classification.</title>
        <authorList>
            <person name="Goeker M."/>
        </authorList>
    </citation>
    <scope>NUCLEOTIDE SEQUENCE [LARGE SCALE GENOMIC DNA]</scope>
    <source>
        <strain evidence="4 5">DSM 29348</strain>
    </source>
</reference>
<evidence type="ECO:0000256" key="2">
    <source>
        <dbReference type="SAM" id="SignalP"/>
    </source>
</evidence>
<dbReference type="Gene3D" id="3.40.1090.10">
    <property type="entry name" value="Cytosolic phospholipase A2 catalytic domain"/>
    <property type="match status" value="1"/>
</dbReference>
<dbReference type="EMBL" id="JACIEB010000001">
    <property type="protein sequence ID" value="MBB3980723.1"/>
    <property type="molecule type" value="Genomic_DNA"/>
</dbReference>
<evidence type="ECO:0000256" key="1">
    <source>
        <dbReference type="ARBA" id="ARBA00023098"/>
    </source>
</evidence>
<evidence type="ECO:0000313" key="4">
    <source>
        <dbReference type="EMBL" id="MBB3980723.1"/>
    </source>
</evidence>
<organism evidence="4 5">
    <name type="scientific">Sphingobium fontiphilum</name>
    <dbReference type="NCBI Taxonomy" id="944425"/>
    <lineage>
        <taxon>Bacteria</taxon>
        <taxon>Pseudomonadati</taxon>
        <taxon>Pseudomonadota</taxon>
        <taxon>Alphaproteobacteria</taxon>
        <taxon>Sphingomonadales</taxon>
        <taxon>Sphingomonadaceae</taxon>
        <taxon>Sphingobium</taxon>
    </lineage>
</organism>
<feature type="chain" id="PRO_5031574327" evidence="2">
    <location>
        <begin position="21"/>
        <end position="434"/>
    </location>
</feature>
<keyword evidence="5" id="KW-1185">Reference proteome</keyword>
<dbReference type="InterPro" id="IPR002641">
    <property type="entry name" value="PNPLA_dom"/>
</dbReference>
<accession>A0A7W6DCL3</accession>
<dbReference type="PROSITE" id="PS51257">
    <property type="entry name" value="PROKAR_LIPOPROTEIN"/>
    <property type="match status" value="1"/>
</dbReference>
<comment type="caution">
    <text evidence="4">The sequence shown here is derived from an EMBL/GenBank/DDBJ whole genome shotgun (WGS) entry which is preliminary data.</text>
</comment>